<dbReference type="InterPro" id="IPR032854">
    <property type="entry name" value="ALKBH3"/>
</dbReference>
<keyword evidence="3" id="KW-1185">Reference proteome</keyword>
<dbReference type="OMA" id="IDPHPLA"/>
<dbReference type="GO" id="GO:0006307">
    <property type="term" value="P:DNA alkylation repair"/>
    <property type="evidence" value="ECO:0007669"/>
    <property type="project" value="InterPro"/>
</dbReference>
<dbReference type="AlphaFoldDB" id="A0A1Y2F586"/>
<feature type="domain" description="Alpha-ketoglutarate-dependent dioxygenase AlkB-like" evidence="1">
    <location>
        <begin position="98"/>
        <end position="310"/>
    </location>
</feature>
<dbReference type="RefSeq" id="XP_040723653.1">
    <property type="nucleotide sequence ID" value="XM_040867968.1"/>
</dbReference>
<evidence type="ECO:0000313" key="3">
    <source>
        <dbReference type="Proteomes" id="UP000193685"/>
    </source>
</evidence>
<dbReference type="Pfam" id="PF13532">
    <property type="entry name" value="2OG-FeII_Oxy_2"/>
    <property type="match status" value="1"/>
</dbReference>
<dbReference type="GO" id="GO:0051213">
    <property type="term" value="F:dioxygenase activity"/>
    <property type="evidence" value="ECO:0007669"/>
    <property type="project" value="InterPro"/>
</dbReference>
<dbReference type="Gene3D" id="2.60.120.590">
    <property type="entry name" value="Alpha-ketoglutarate-dependent dioxygenase AlkB-like"/>
    <property type="match status" value="1"/>
</dbReference>
<dbReference type="PANTHER" id="PTHR31212:SF4">
    <property type="entry name" value="ALPHA-KETOGLUTARATE-DEPENDENT DIOXYGENASE ALKB HOMOLOG 3"/>
    <property type="match status" value="1"/>
</dbReference>
<dbReference type="OrthoDB" id="545910at2759"/>
<protein>
    <recommendedName>
        <fullName evidence="1">Alpha-ketoglutarate-dependent dioxygenase AlkB-like domain-containing protein</fullName>
    </recommendedName>
</protein>
<name>A0A1Y2F586_PROLT</name>
<feature type="non-terminal residue" evidence="2">
    <location>
        <position position="1"/>
    </location>
</feature>
<reference evidence="2 3" key="1">
    <citation type="submission" date="2016-07" db="EMBL/GenBank/DDBJ databases">
        <title>Pervasive Adenine N6-methylation of Active Genes in Fungi.</title>
        <authorList>
            <consortium name="DOE Joint Genome Institute"/>
            <person name="Mondo S.J."/>
            <person name="Dannebaum R.O."/>
            <person name="Kuo R.C."/>
            <person name="Labutti K."/>
            <person name="Haridas S."/>
            <person name="Kuo A."/>
            <person name="Salamov A."/>
            <person name="Ahrendt S.R."/>
            <person name="Lipzen A."/>
            <person name="Sullivan W."/>
            <person name="Andreopoulos W.B."/>
            <person name="Clum A."/>
            <person name="Lindquist E."/>
            <person name="Daum C."/>
            <person name="Ramamoorthy G.K."/>
            <person name="Gryganskyi A."/>
            <person name="Culley D."/>
            <person name="Magnuson J.K."/>
            <person name="James T.Y."/>
            <person name="O'Malley M.A."/>
            <person name="Stajich J.E."/>
            <person name="Spatafora J.W."/>
            <person name="Visel A."/>
            <person name="Grigoriev I.V."/>
        </authorList>
    </citation>
    <scope>NUCLEOTIDE SEQUENCE [LARGE SCALE GENOMIC DNA]</scope>
    <source>
        <strain evidence="2 3">12-1054</strain>
    </source>
</reference>
<dbReference type="EMBL" id="MCFI01000016">
    <property type="protein sequence ID" value="ORY79021.1"/>
    <property type="molecule type" value="Genomic_DNA"/>
</dbReference>
<evidence type="ECO:0000313" key="2">
    <source>
        <dbReference type="EMBL" id="ORY79021.1"/>
    </source>
</evidence>
<dbReference type="InterPro" id="IPR027450">
    <property type="entry name" value="AlkB-like"/>
</dbReference>
<dbReference type="SUPFAM" id="SSF51197">
    <property type="entry name" value="Clavaminate synthase-like"/>
    <property type="match status" value="1"/>
</dbReference>
<proteinExistence type="predicted"/>
<evidence type="ECO:0000259" key="1">
    <source>
        <dbReference type="Pfam" id="PF13532"/>
    </source>
</evidence>
<dbReference type="CDD" id="cd14279">
    <property type="entry name" value="CUE"/>
    <property type="match status" value="1"/>
</dbReference>
<dbReference type="InterPro" id="IPR037151">
    <property type="entry name" value="AlkB-like_sf"/>
</dbReference>
<organism evidence="2 3">
    <name type="scientific">Protomyces lactucae-debilis</name>
    <dbReference type="NCBI Taxonomy" id="2754530"/>
    <lineage>
        <taxon>Eukaryota</taxon>
        <taxon>Fungi</taxon>
        <taxon>Dikarya</taxon>
        <taxon>Ascomycota</taxon>
        <taxon>Taphrinomycotina</taxon>
        <taxon>Taphrinomycetes</taxon>
        <taxon>Taphrinales</taxon>
        <taxon>Protomycetaceae</taxon>
        <taxon>Protomyces</taxon>
    </lineage>
</organism>
<accession>A0A1Y2F586</accession>
<sequence length="388" mass="43482">LQAVMSGDVVETDSKLALLLSIFETYSADDLLESLHKHDGDIADTVAALSQPSLKRRLSPSASTQLKWNDTAEAPAKRRATIVELKTREQIEASPLPCTLILNVLPSQLANALLRRMLKEGETWEKGYFKLFDRTVTSPHVSCFYLPTEKDVSKHAAYAYNGQPLTDIRVFPREMTEAHGIINEVTNTWMHQHDHLQGDDRWQANVAFSNLYDGRHSSVGYHSDQLTYLGPAPCIASLSLGVAREFRLKPTQTLDSTVSLTYIVKLPHNSLFIMGPRCQEDYKHSLTASPSAGLDRHAIAGNSRINITYRQYRPAFTPDKLHTCKCGVQVVLRCAVKASEAKDTLSTAEDGWYRGRRYFWHCDGDKRPDCSGCGYFAWAKLNDHGDPI</sequence>
<comment type="caution">
    <text evidence="2">The sequence shown here is derived from an EMBL/GenBank/DDBJ whole genome shotgun (WGS) entry which is preliminary data.</text>
</comment>
<dbReference type="STRING" id="56484.A0A1Y2F586"/>
<dbReference type="Proteomes" id="UP000193685">
    <property type="component" value="Unassembled WGS sequence"/>
</dbReference>
<dbReference type="GeneID" id="63784567"/>
<dbReference type="PANTHER" id="PTHR31212">
    <property type="entry name" value="ALPHA-KETOGLUTARATE-DEPENDENT DIOXYGENASE ALKB HOMOLOG 3"/>
    <property type="match status" value="1"/>
</dbReference>
<gene>
    <name evidence="2" type="ORF">BCR37DRAFT_349950</name>
</gene>